<organism evidence="2 3">
    <name type="scientific">Sulfurifustis variabilis</name>
    <dbReference type="NCBI Taxonomy" id="1675686"/>
    <lineage>
        <taxon>Bacteria</taxon>
        <taxon>Pseudomonadati</taxon>
        <taxon>Pseudomonadota</taxon>
        <taxon>Gammaproteobacteria</taxon>
        <taxon>Acidiferrobacterales</taxon>
        <taxon>Acidiferrobacteraceae</taxon>
        <taxon>Sulfurifustis</taxon>
    </lineage>
</organism>
<keyword evidence="1" id="KW-0472">Membrane</keyword>
<keyword evidence="1" id="KW-1133">Transmembrane helix</keyword>
<evidence type="ECO:0000313" key="2">
    <source>
        <dbReference type="EMBL" id="BAU48647.1"/>
    </source>
</evidence>
<dbReference type="KEGG" id="sva:SVA_2095"/>
<feature type="transmembrane region" description="Helical" evidence="1">
    <location>
        <begin position="310"/>
        <end position="331"/>
    </location>
</feature>
<feature type="transmembrane region" description="Helical" evidence="1">
    <location>
        <begin position="81"/>
        <end position="103"/>
    </location>
</feature>
<feature type="transmembrane region" description="Helical" evidence="1">
    <location>
        <begin position="155"/>
        <end position="174"/>
    </location>
</feature>
<dbReference type="OrthoDB" id="9765721at2"/>
<dbReference type="InterPro" id="IPR010295">
    <property type="entry name" value="DUF898"/>
</dbReference>
<dbReference type="AlphaFoldDB" id="A0A1B4VDS5"/>
<name>A0A1B4VDS5_9GAMM</name>
<evidence type="ECO:0000313" key="3">
    <source>
        <dbReference type="Proteomes" id="UP000218899"/>
    </source>
</evidence>
<keyword evidence="1" id="KW-0812">Transmembrane</keyword>
<protein>
    <submittedName>
        <fullName evidence="2">Membrane protein</fullName>
    </submittedName>
</protein>
<feature type="transmembrane region" description="Helical" evidence="1">
    <location>
        <begin position="269"/>
        <end position="289"/>
    </location>
</feature>
<dbReference type="RefSeq" id="WP_096461133.1">
    <property type="nucleotide sequence ID" value="NZ_AP014936.1"/>
</dbReference>
<gene>
    <name evidence="2" type="ORF">SVA_2095</name>
</gene>
<sequence length="377" mass="41015">MQGASQQTVEPVPPAPAAAGAPSERVLALEFSGSAREYFRVWAVNLCLTLLTLGVFSAWAKVRKKRYFYAHTRLVGTPFQYLAQPLPILKGRIIAAVVFVVYYLSSHYFTSVMPYVLAAGAALAPWVVVRSAAFNARYSAFRNMTFQFGARYLDAAKTIYAWGLVAVLVVGSMFNWWGNPWFGVAAFGVFSLAFPWWIKRLKHFLVSHTGFGGEHGELSATGGQFFAVYFKAGLIIAGAAFATGLLVAASAQVAGTRPYAFLLAMLPAYAGYVLAFAFVQAHLANLVWNHTRLGPLRFQSTLRARGLAKLYVTNALGILGTLGLLIPWAVVRTLRYRAENMRVLLDGELDAFNAGAASAVRAAGAEVGEFFDLDLSL</sequence>
<reference evidence="2 3" key="1">
    <citation type="submission" date="2015-08" db="EMBL/GenBank/DDBJ databases">
        <title>Complete genome sequence of Sulfurifustis variabilis.</title>
        <authorList>
            <person name="Miura A."/>
            <person name="Kojima H."/>
            <person name="Fukui M."/>
        </authorList>
    </citation>
    <scope>NUCLEOTIDE SEQUENCE [LARGE SCALE GENOMIC DNA]</scope>
    <source>
        <strain evidence="3">skN76</strain>
    </source>
</reference>
<accession>A0A1B4VDS5</accession>
<feature type="transmembrane region" description="Helical" evidence="1">
    <location>
        <begin position="228"/>
        <end position="249"/>
    </location>
</feature>
<dbReference type="Pfam" id="PF05987">
    <property type="entry name" value="DUF898"/>
    <property type="match status" value="1"/>
</dbReference>
<dbReference type="Proteomes" id="UP000218899">
    <property type="component" value="Chromosome"/>
</dbReference>
<dbReference type="EMBL" id="AP014936">
    <property type="protein sequence ID" value="BAU48647.1"/>
    <property type="molecule type" value="Genomic_DNA"/>
</dbReference>
<keyword evidence="3" id="KW-1185">Reference proteome</keyword>
<feature type="transmembrane region" description="Helical" evidence="1">
    <location>
        <begin position="39"/>
        <end position="60"/>
    </location>
</feature>
<proteinExistence type="predicted"/>
<evidence type="ECO:0000256" key="1">
    <source>
        <dbReference type="SAM" id="Phobius"/>
    </source>
</evidence>
<feature type="transmembrane region" description="Helical" evidence="1">
    <location>
        <begin position="115"/>
        <end position="134"/>
    </location>
</feature>
<feature type="transmembrane region" description="Helical" evidence="1">
    <location>
        <begin position="180"/>
        <end position="198"/>
    </location>
</feature>